<dbReference type="InterPro" id="IPR050266">
    <property type="entry name" value="AB_hydrolase_sf"/>
</dbReference>
<dbReference type="Gene3D" id="3.40.50.1820">
    <property type="entry name" value="alpha/beta hydrolase"/>
    <property type="match status" value="1"/>
</dbReference>
<dbReference type="PANTHER" id="PTHR43798:SF33">
    <property type="entry name" value="HYDROLASE, PUTATIVE (AFU_ORTHOLOGUE AFUA_2G14860)-RELATED"/>
    <property type="match status" value="1"/>
</dbReference>
<feature type="signal peptide" evidence="1">
    <location>
        <begin position="1"/>
        <end position="24"/>
    </location>
</feature>
<feature type="chain" id="PRO_5046865097" evidence="1">
    <location>
        <begin position="25"/>
        <end position="329"/>
    </location>
</feature>
<protein>
    <submittedName>
        <fullName evidence="3">Alpha/beta hydrolase</fullName>
    </submittedName>
</protein>
<evidence type="ECO:0000256" key="1">
    <source>
        <dbReference type="SAM" id="SignalP"/>
    </source>
</evidence>
<evidence type="ECO:0000313" key="3">
    <source>
        <dbReference type="EMBL" id="MDT0354028.1"/>
    </source>
</evidence>
<evidence type="ECO:0000259" key="2">
    <source>
        <dbReference type="Pfam" id="PF00561"/>
    </source>
</evidence>
<organism evidence="3 4">
    <name type="scientific">Pseudonocardia charpentierae</name>
    <dbReference type="NCBI Taxonomy" id="3075545"/>
    <lineage>
        <taxon>Bacteria</taxon>
        <taxon>Bacillati</taxon>
        <taxon>Actinomycetota</taxon>
        <taxon>Actinomycetes</taxon>
        <taxon>Pseudonocardiales</taxon>
        <taxon>Pseudonocardiaceae</taxon>
        <taxon>Pseudonocardia</taxon>
    </lineage>
</organism>
<dbReference type="GO" id="GO:0016787">
    <property type="term" value="F:hydrolase activity"/>
    <property type="evidence" value="ECO:0007669"/>
    <property type="project" value="UniProtKB-KW"/>
</dbReference>
<dbReference type="RefSeq" id="WP_311560536.1">
    <property type="nucleotide sequence ID" value="NZ_JAVREJ010000063.1"/>
</dbReference>
<dbReference type="PROSITE" id="PS51257">
    <property type="entry name" value="PROKAR_LIPOPROTEIN"/>
    <property type="match status" value="1"/>
</dbReference>
<dbReference type="Proteomes" id="UP001183202">
    <property type="component" value="Unassembled WGS sequence"/>
</dbReference>
<evidence type="ECO:0000313" key="4">
    <source>
        <dbReference type="Proteomes" id="UP001183202"/>
    </source>
</evidence>
<gene>
    <name evidence="3" type="ORF">RM445_31585</name>
</gene>
<keyword evidence="4" id="KW-1185">Reference proteome</keyword>
<dbReference type="EMBL" id="JAVREJ010000063">
    <property type="protein sequence ID" value="MDT0354028.1"/>
    <property type="molecule type" value="Genomic_DNA"/>
</dbReference>
<feature type="domain" description="AB hydrolase-1" evidence="2">
    <location>
        <begin position="69"/>
        <end position="200"/>
    </location>
</feature>
<name>A0ABU2NKQ7_9PSEU</name>
<comment type="caution">
    <text evidence="3">The sequence shown here is derived from an EMBL/GenBank/DDBJ whole genome shotgun (WGS) entry which is preliminary data.</text>
</comment>
<dbReference type="PANTHER" id="PTHR43798">
    <property type="entry name" value="MONOACYLGLYCEROL LIPASE"/>
    <property type="match status" value="1"/>
</dbReference>
<dbReference type="InterPro" id="IPR000073">
    <property type="entry name" value="AB_hydrolase_1"/>
</dbReference>
<dbReference type="SUPFAM" id="SSF53474">
    <property type="entry name" value="alpha/beta-Hydrolases"/>
    <property type="match status" value="1"/>
</dbReference>
<keyword evidence="3" id="KW-0378">Hydrolase</keyword>
<reference evidence="4" key="1">
    <citation type="submission" date="2023-07" db="EMBL/GenBank/DDBJ databases">
        <title>30 novel species of actinomycetes from the DSMZ collection.</title>
        <authorList>
            <person name="Nouioui I."/>
        </authorList>
    </citation>
    <scope>NUCLEOTIDE SEQUENCE [LARGE SCALE GENOMIC DNA]</scope>
    <source>
        <strain evidence="4">DSM 45834</strain>
    </source>
</reference>
<dbReference type="Pfam" id="PF00561">
    <property type="entry name" value="Abhydrolase_1"/>
    <property type="match status" value="1"/>
</dbReference>
<sequence>MMNTPRFGMLKRAALVAVVGMLLAACSSSDSGSSPVTLTQTSATRTIAENVDIGGGRSIYVECHGGGSPTVLLLSGGGIASDLWHAPDQKPNVYDTIGAQARVCAWDRPGVQQLDGSPSRSTPVAQPITPQDGADDLQAALRALDMQGPYVLVAHSFAGNIARVFAAEHAADIKGIVFVDVLTPELRAQMTPEEWRTWVGANNRTPEQIAAYPDLEQYDFNASLDQVEAADPLQPMPVAVLTASVKFAELVPKYLDEGLLPPNVPRNFGEVIDRTNTAAQTELAGYFPGSVQITDTDAGHNIMVDNAPVVIQAIEDVIAAVQAGRTTLT</sequence>
<keyword evidence="1" id="KW-0732">Signal</keyword>
<proteinExistence type="predicted"/>
<dbReference type="InterPro" id="IPR029058">
    <property type="entry name" value="AB_hydrolase_fold"/>
</dbReference>
<accession>A0ABU2NKQ7</accession>